<gene>
    <name evidence="1" type="ORF">CHARACLAT_018544</name>
</gene>
<sequence length="114" mass="12605">MAVSYSGVGHRTTESNLPTHNLFWTLWMCGENHKLGKETSGEQLLRFPALSGRFSQGVAHVAHLQRFQPVRQDLSPPPSPLGMGLCPGYAQLPPTFWLSNQLLPVSLPLLTVRT</sequence>
<accession>A0ABU7DS78</accession>
<protein>
    <submittedName>
        <fullName evidence="1">Uncharacterized protein</fullName>
    </submittedName>
</protein>
<reference evidence="1 2" key="1">
    <citation type="submission" date="2021-06" db="EMBL/GenBank/DDBJ databases">
        <authorList>
            <person name="Palmer J.M."/>
        </authorList>
    </citation>
    <scope>NUCLEOTIDE SEQUENCE [LARGE SCALE GENOMIC DNA]</scope>
    <source>
        <strain evidence="1 2">CL_MEX2019</strain>
        <tissue evidence="1">Muscle</tissue>
    </source>
</reference>
<name>A0ABU7DS78_9TELE</name>
<proteinExistence type="predicted"/>
<keyword evidence="2" id="KW-1185">Reference proteome</keyword>
<evidence type="ECO:0000313" key="2">
    <source>
        <dbReference type="Proteomes" id="UP001352852"/>
    </source>
</evidence>
<dbReference type="EMBL" id="JAHUTJ010034415">
    <property type="protein sequence ID" value="MED6277932.1"/>
    <property type="molecule type" value="Genomic_DNA"/>
</dbReference>
<dbReference type="Proteomes" id="UP001352852">
    <property type="component" value="Unassembled WGS sequence"/>
</dbReference>
<comment type="caution">
    <text evidence="1">The sequence shown here is derived from an EMBL/GenBank/DDBJ whole genome shotgun (WGS) entry which is preliminary data.</text>
</comment>
<organism evidence="1 2">
    <name type="scientific">Characodon lateralis</name>
    <dbReference type="NCBI Taxonomy" id="208331"/>
    <lineage>
        <taxon>Eukaryota</taxon>
        <taxon>Metazoa</taxon>
        <taxon>Chordata</taxon>
        <taxon>Craniata</taxon>
        <taxon>Vertebrata</taxon>
        <taxon>Euteleostomi</taxon>
        <taxon>Actinopterygii</taxon>
        <taxon>Neopterygii</taxon>
        <taxon>Teleostei</taxon>
        <taxon>Neoteleostei</taxon>
        <taxon>Acanthomorphata</taxon>
        <taxon>Ovalentaria</taxon>
        <taxon>Atherinomorphae</taxon>
        <taxon>Cyprinodontiformes</taxon>
        <taxon>Goodeidae</taxon>
        <taxon>Characodon</taxon>
    </lineage>
</organism>
<evidence type="ECO:0000313" key="1">
    <source>
        <dbReference type="EMBL" id="MED6277932.1"/>
    </source>
</evidence>